<evidence type="ECO:0000313" key="3">
    <source>
        <dbReference type="Proteomes" id="UP001595766"/>
    </source>
</evidence>
<comment type="caution">
    <text evidence="2">The sequence shown here is derived from an EMBL/GenBank/DDBJ whole genome shotgun (WGS) entry which is preliminary data.</text>
</comment>
<dbReference type="InterPro" id="IPR036515">
    <property type="entry name" value="Transposase_17_sf"/>
</dbReference>
<dbReference type="RefSeq" id="WP_241290763.1">
    <property type="nucleotide sequence ID" value="NZ_JAKZGR010000001.1"/>
</dbReference>
<proteinExistence type="predicted"/>
<sequence length="215" mass="25194">MQDKQAILYPEGTYHIYNRANGSEQMFLSEDNYGYFLSKYNGYISRVSNTLCYCLMPNHFHFLVRIKGEKDIIDEILKKGGASAKTLQGFRTLEGFDRQKIISSFLSLQFSHLFNSYTQAFNKQIGRKGSLFMHPFKRKLIQDEKYLRKLIHYIHYNPIEAGLTKSLEGWKYSSYNAIVSRSETRLQREEVLGYFDNLENFIYCHKSPPNVSGME</sequence>
<evidence type="ECO:0000259" key="1">
    <source>
        <dbReference type="SMART" id="SM01321"/>
    </source>
</evidence>
<keyword evidence="3" id="KW-1185">Reference proteome</keyword>
<dbReference type="InterPro" id="IPR002686">
    <property type="entry name" value="Transposase_17"/>
</dbReference>
<reference evidence="3" key="1">
    <citation type="journal article" date="2019" name="Int. J. Syst. Evol. Microbiol.">
        <title>The Global Catalogue of Microorganisms (GCM) 10K type strain sequencing project: providing services to taxonomists for standard genome sequencing and annotation.</title>
        <authorList>
            <consortium name="The Broad Institute Genomics Platform"/>
            <consortium name="The Broad Institute Genome Sequencing Center for Infectious Disease"/>
            <person name="Wu L."/>
            <person name="Ma J."/>
        </authorList>
    </citation>
    <scope>NUCLEOTIDE SEQUENCE [LARGE SCALE GENOMIC DNA]</scope>
    <source>
        <strain evidence="3">CECT 8551</strain>
    </source>
</reference>
<evidence type="ECO:0000313" key="2">
    <source>
        <dbReference type="EMBL" id="MFC3976194.1"/>
    </source>
</evidence>
<name>A0ABV8EJJ6_9BACT</name>
<accession>A0ABV8EJJ6</accession>
<dbReference type="SMART" id="SM01321">
    <property type="entry name" value="Y1_Tnp"/>
    <property type="match status" value="1"/>
</dbReference>
<gene>
    <name evidence="2" type="ORF">ACFOUP_07385</name>
</gene>
<dbReference type="PANTHER" id="PTHR34322">
    <property type="entry name" value="TRANSPOSASE, Y1_TNP DOMAIN-CONTAINING"/>
    <property type="match status" value="1"/>
</dbReference>
<dbReference type="SUPFAM" id="SSF143422">
    <property type="entry name" value="Transposase IS200-like"/>
    <property type="match status" value="1"/>
</dbReference>
<protein>
    <submittedName>
        <fullName evidence="2">Transposase</fullName>
    </submittedName>
</protein>
<dbReference type="EMBL" id="JBHSAV010000023">
    <property type="protein sequence ID" value="MFC3976194.1"/>
    <property type="molecule type" value="Genomic_DNA"/>
</dbReference>
<dbReference type="PANTHER" id="PTHR34322:SF2">
    <property type="entry name" value="TRANSPOSASE IS200-LIKE DOMAIN-CONTAINING PROTEIN"/>
    <property type="match status" value="1"/>
</dbReference>
<dbReference type="Gene3D" id="3.30.70.1290">
    <property type="entry name" value="Transposase IS200-like"/>
    <property type="match status" value="1"/>
</dbReference>
<feature type="domain" description="Transposase IS200-like" evidence="1">
    <location>
        <begin position="9"/>
        <end position="157"/>
    </location>
</feature>
<dbReference type="Proteomes" id="UP001595766">
    <property type="component" value="Unassembled WGS sequence"/>
</dbReference>
<organism evidence="2 3">
    <name type="scientific">Belliella kenyensis</name>
    <dbReference type="NCBI Taxonomy" id="1472724"/>
    <lineage>
        <taxon>Bacteria</taxon>
        <taxon>Pseudomonadati</taxon>
        <taxon>Bacteroidota</taxon>
        <taxon>Cytophagia</taxon>
        <taxon>Cytophagales</taxon>
        <taxon>Cyclobacteriaceae</taxon>
        <taxon>Belliella</taxon>
    </lineage>
</organism>